<evidence type="ECO:0000259" key="2">
    <source>
        <dbReference type="Pfam" id="PF01979"/>
    </source>
</evidence>
<dbReference type="InterPro" id="IPR011059">
    <property type="entry name" value="Metal-dep_hydrolase_composite"/>
</dbReference>
<sequence length="444" mass="48450">MNVKRYTGKMKDMKNILYIVLAMLGTTALAQQMPAAPQTGAYTIMNGTAHIGNGEVIENSVIVIENGKVTAIADATTVRMAPKGEVIDATGMHVYPGFIAANTTLGLVEVDAVNASDDQRELGVFNPHIRSIIAYNAESRVVETMRPNGILIAQTVPRGGRISGQSSVVQLDAWNWEDAAVRMDDGIHVNWPASFRRSGSWPNYGPIEPSKDYDEDIEALRDFMRQAVAYKSTDNPADKDLKMEAMRRVLDGNANLYMHVSGEKAIVDVLAFAKANNVKNLVLVGARGAQEIAGDIAAAGVPVLAGRVHNLPAREDADFDMPYKFPKILADAGVTVALENSGSMERHQVRNVPFYAGTLTGHGVDAEQALMMITLNPAKILGIDADYGSLEEGKSATLFISQGNALDMRTNKLTRAFIDGRDISLDTRQKDLYERYMSKYERQK</sequence>
<dbReference type="InterPro" id="IPR032466">
    <property type="entry name" value="Metal_Hydrolase"/>
</dbReference>
<evidence type="ECO:0000313" key="4">
    <source>
        <dbReference type="Proteomes" id="UP000279600"/>
    </source>
</evidence>
<dbReference type="PANTHER" id="PTHR43135">
    <property type="entry name" value="ALPHA-D-RIBOSE 1-METHYLPHOSPHONATE 5-TRIPHOSPHATE DIPHOSPHATASE"/>
    <property type="match status" value="1"/>
</dbReference>
<reference evidence="3 4" key="1">
    <citation type="submission" date="2018-12" db="EMBL/GenBank/DDBJ databases">
        <title>Complete genome of Nonlabens sp. MJ115.</title>
        <authorList>
            <person name="Choi H.S."/>
            <person name="Jung J."/>
        </authorList>
    </citation>
    <scope>NUCLEOTIDE SEQUENCE [LARGE SCALE GENOMIC DNA]</scope>
    <source>
        <strain evidence="3 4">MJ115</strain>
    </source>
</reference>
<dbReference type="SUPFAM" id="SSF51556">
    <property type="entry name" value="Metallo-dependent hydrolases"/>
    <property type="match status" value="1"/>
</dbReference>
<accession>A0A3S9MY64</accession>
<dbReference type="AlphaFoldDB" id="A0A3S9MY64"/>
<feature type="domain" description="Amidohydrolase-related" evidence="2">
    <location>
        <begin position="361"/>
        <end position="403"/>
    </location>
</feature>
<organism evidence="3 4">
    <name type="scientific">Nonlabens ponticola</name>
    <dbReference type="NCBI Taxonomy" id="2496866"/>
    <lineage>
        <taxon>Bacteria</taxon>
        <taxon>Pseudomonadati</taxon>
        <taxon>Bacteroidota</taxon>
        <taxon>Flavobacteriia</taxon>
        <taxon>Flavobacteriales</taxon>
        <taxon>Flavobacteriaceae</taxon>
        <taxon>Nonlabens</taxon>
    </lineage>
</organism>
<dbReference type="Gene3D" id="2.30.40.10">
    <property type="entry name" value="Urease, subunit C, domain 1"/>
    <property type="match status" value="1"/>
</dbReference>
<gene>
    <name evidence="3" type="ORF">EJ995_08095</name>
</gene>
<evidence type="ECO:0000256" key="1">
    <source>
        <dbReference type="SAM" id="SignalP"/>
    </source>
</evidence>
<dbReference type="EMBL" id="CP034549">
    <property type="protein sequence ID" value="AZQ44195.1"/>
    <property type="molecule type" value="Genomic_DNA"/>
</dbReference>
<keyword evidence="1" id="KW-0732">Signal</keyword>
<dbReference type="Proteomes" id="UP000279600">
    <property type="component" value="Chromosome"/>
</dbReference>
<proteinExistence type="predicted"/>
<dbReference type="PANTHER" id="PTHR43135:SF3">
    <property type="entry name" value="ALPHA-D-RIBOSE 1-METHYLPHOSPHONATE 5-TRIPHOSPHATE DIPHOSPHATASE"/>
    <property type="match status" value="1"/>
</dbReference>
<dbReference type="Pfam" id="PF01979">
    <property type="entry name" value="Amidohydro_1"/>
    <property type="match status" value="1"/>
</dbReference>
<dbReference type="OrthoDB" id="783596at2"/>
<dbReference type="SUPFAM" id="SSF51338">
    <property type="entry name" value="Composite domain of metallo-dependent hydrolases"/>
    <property type="match status" value="1"/>
</dbReference>
<dbReference type="GO" id="GO:0016810">
    <property type="term" value="F:hydrolase activity, acting on carbon-nitrogen (but not peptide) bonds"/>
    <property type="evidence" value="ECO:0007669"/>
    <property type="project" value="InterPro"/>
</dbReference>
<name>A0A3S9MY64_9FLAO</name>
<feature type="chain" id="PRO_5019569455" evidence="1">
    <location>
        <begin position="31"/>
        <end position="444"/>
    </location>
</feature>
<keyword evidence="4" id="KW-1185">Reference proteome</keyword>
<dbReference type="InterPro" id="IPR006680">
    <property type="entry name" value="Amidohydro-rel"/>
</dbReference>
<keyword evidence="3" id="KW-0378">Hydrolase</keyword>
<evidence type="ECO:0000313" key="3">
    <source>
        <dbReference type="EMBL" id="AZQ44195.1"/>
    </source>
</evidence>
<protein>
    <submittedName>
        <fullName evidence="3">Amidohydrolase</fullName>
    </submittedName>
</protein>
<dbReference type="KEGG" id="noj:EJ995_08095"/>
<dbReference type="Gene3D" id="3.20.20.140">
    <property type="entry name" value="Metal-dependent hydrolases"/>
    <property type="match status" value="1"/>
</dbReference>
<dbReference type="InterPro" id="IPR051781">
    <property type="entry name" value="Metallo-dep_Hydrolase"/>
</dbReference>
<feature type="signal peptide" evidence="1">
    <location>
        <begin position="1"/>
        <end position="30"/>
    </location>
</feature>